<evidence type="ECO:0000313" key="3">
    <source>
        <dbReference type="EMBL" id="UUI75101.1"/>
    </source>
</evidence>
<keyword evidence="4" id="KW-1185">Reference proteome</keyword>
<dbReference type="Proteomes" id="UP001316189">
    <property type="component" value="Chromosome"/>
</dbReference>
<sequence length="321" mass="33072">MPLSHAMRYRSHGAPEQVLRLEQVELPAPRPREVQVAVAAAGVSGGEIPIIDGRLRRLVRTRLPAGVGNDFTGRVTGVGAEVHTLSVGDEVWGTLPRGTFGSVAEHVTVPEGRVAPAPQGVDLVLAAALPVAGTTAMRALQDVTRLRPGERLLVRGAGGGTGVVLVQLGKELGAHVTALASARALDALATLGADETVDYRAVPLDRLGAFDVVVDLVGTRLADVLARLAPGGRMASLAVDASRPLRAIAGITAASLRTRGRAAPFSNNPSPAMLRELTALAQSGVLRPVVDRQHPLADAATAYAMAAAGGTCGKVLVRMSS</sequence>
<dbReference type="InterPro" id="IPR011032">
    <property type="entry name" value="GroES-like_sf"/>
</dbReference>
<dbReference type="InterPro" id="IPR036291">
    <property type="entry name" value="NAD(P)-bd_dom_sf"/>
</dbReference>
<feature type="domain" description="Enoyl reductase (ER)" evidence="2">
    <location>
        <begin position="13"/>
        <end position="317"/>
    </location>
</feature>
<organism evidence="3 4">
    <name type="scientific">Cellulomonas chengniuliangii</name>
    <dbReference type="NCBI Taxonomy" id="2968084"/>
    <lineage>
        <taxon>Bacteria</taxon>
        <taxon>Bacillati</taxon>
        <taxon>Actinomycetota</taxon>
        <taxon>Actinomycetes</taxon>
        <taxon>Micrococcales</taxon>
        <taxon>Cellulomonadaceae</taxon>
        <taxon>Cellulomonas</taxon>
    </lineage>
</organism>
<dbReference type="Pfam" id="PF13602">
    <property type="entry name" value="ADH_zinc_N_2"/>
    <property type="match status" value="1"/>
</dbReference>
<reference evidence="3 4" key="1">
    <citation type="submission" date="2022-07" db="EMBL/GenBank/DDBJ databases">
        <title>Novel species in genus cellulomonas.</title>
        <authorList>
            <person name="Ye L."/>
        </authorList>
    </citation>
    <scope>NUCLEOTIDE SEQUENCE [LARGE SCALE GENOMIC DNA]</scope>
    <source>
        <strain evidence="4">zg-Y338</strain>
    </source>
</reference>
<dbReference type="EMBL" id="CP101988">
    <property type="protein sequence ID" value="UUI75101.1"/>
    <property type="molecule type" value="Genomic_DNA"/>
</dbReference>
<dbReference type="InterPro" id="IPR002364">
    <property type="entry name" value="Quin_OxRdtase/zeta-crystal_CS"/>
</dbReference>
<name>A0ABY5L0A6_9CELL</name>
<keyword evidence="1" id="KW-0560">Oxidoreductase</keyword>
<evidence type="ECO:0000313" key="4">
    <source>
        <dbReference type="Proteomes" id="UP001316189"/>
    </source>
</evidence>
<evidence type="ECO:0000256" key="1">
    <source>
        <dbReference type="ARBA" id="ARBA00023002"/>
    </source>
</evidence>
<dbReference type="InterPro" id="IPR020843">
    <property type="entry name" value="ER"/>
</dbReference>
<dbReference type="InterPro" id="IPR013154">
    <property type="entry name" value="ADH-like_N"/>
</dbReference>
<dbReference type="InterPro" id="IPR050700">
    <property type="entry name" value="YIM1/Zinc_Alcohol_DH_Fams"/>
</dbReference>
<dbReference type="CDD" id="cd08267">
    <property type="entry name" value="MDR1"/>
    <property type="match status" value="1"/>
</dbReference>
<dbReference type="Pfam" id="PF08240">
    <property type="entry name" value="ADH_N"/>
    <property type="match status" value="1"/>
</dbReference>
<dbReference type="PROSITE" id="PS01162">
    <property type="entry name" value="QOR_ZETA_CRYSTAL"/>
    <property type="match status" value="1"/>
</dbReference>
<dbReference type="SUPFAM" id="SSF50129">
    <property type="entry name" value="GroES-like"/>
    <property type="match status" value="1"/>
</dbReference>
<dbReference type="RefSeq" id="WP_227570018.1">
    <property type="nucleotide sequence ID" value="NZ_CP101988.1"/>
</dbReference>
<evidence type="ECO:0000259" key="2">
    <source>
        <dbReference type="SMART" id="SM00829"/>
    </source>
</evidence>
<dbReference type="SUPFAM" id="SSF51735">
    <property type="entry name" value="NAD(P)-binding Rossmann-fold domains"/>
    <property type="match status" value="1"/>
</dbReference>
<protein>
    <submittedName>
        <fullName evidence="3">NAD(P)-dependent alcohol dehydrogenase</fullName>
    </submittedName>
</protein>
<dbReference type="Gene3D" id="3.40.50.720">
    <property type="entry name" value="NAD(P)-binding Rossmann-like Domain"/>
    <property type="match status" value="1"/>
</dbReference>
<gene>
    <name evidence="3" type="ORF">NP064_15210</name>
</gene>
<dbReference type="PANTHER" id="PTHR11695:SF294">
    <property type="entry name" value="RETICULON-4-INTERACTING PROTEIN 1, MITOCHONDRIAL"/>
    <property type="match status" value="1"/>
</dbReference>
<dbReference type="SMART" id="SM00829">
    <property type="entry name" value="PKS_ER"/>
    <property type="match status" value="1"/>
</dbReference>
<dbReference type="PANTHER" id="PTHR11695">
    <property type="entry name" value="ALCOHOL DEHYDROGENASE RELATED"/>
    <property type="match status" value="1"/>
</dbReference>
<dbReference type="Gene3D" id="3.90.180.10">
    <property type="entry name" value="Medium-chain alcohol dehydrogenases, catalytic domain"/>
    <property type="match status" value="1"/>
</dbReference>
<proteinExistence type="predicted"/>
<accession>A0ABY5L0A6</accession>